<dbReference type="Gene3D" id="1.10.10.1320">
    <property type="entry name" value="Anti-sigma factor, zinc-finger domain"/>
    <property type="match status" value="1"/>
</dbReference>
<keyword evidence="3" id="KW-1185">Reference proteome</keyword>
<dbReference type="OrthoDB" id="7554380at2"/>
<evidence type="ECO:0000259" key="1">
    <source>
        <dbReference type="Pfam" id="PF13490"/>
    </source>
</evidence>
<dbReference type="Proteomes" id="UP000249842">
    <property type="component" value="Unassembled WGS sequence"/>
</dbReference>
<comment type="caution">
    <text evidence="2">The sequence shown here is derived from an EMBL/GenBank/DDBJ whole genome shotgun (WGS) entry which is preliminary data.</text>
</comment>
<dbReference type="EMBL" id="QFYP01000001">
    <property type="protein sequence ID" value="RAK60193.1"/>
    <property type="molecule type" value="Genomic_DNA"/>
</dbReference>
<organism evidence="2 3">
    <name type="scientific">Phenylobacterium hankyongense</name>
    <dbReference type="NCBI Taxonomy" id="1813876"/>
    <lineage>
        <taxon>Bacteria</taxon>
        <taxon>Pseudomonadati</taxon>
        <taxon>Pseudomonadota</taxon>
        <taxon>Alphaproteobacteria</taxon>
        <taxon>Caulobacterales</taxon>
        <taxon>Caulobacteraceae</taxon>
        <taxon>Phenylobacterium</taxon>
    </lineage>
</organism>
<accession>A0A328AZ43</accession>
<feature type="domain" description="Putative zinc-finger" evidence="1">
    <location>
        <begin position="13"/>
        <end position="45"/>
    </location>
</feature>
<protein>
    <recommendedName>
        <fullName evidence="1">Putative zinc-finger domain-containing protein</fullName>
    </recommendedName>
</protein>
<evidence type="ECO:0000313" key="2">
    <source>
        <dbReference type="EMBL" id="RAK60193.1"/>
    </source>
</evidence>
<gene>
    <name evidence="2" type="ORF">DJ021_10460</name>
</gene>
<sequence length="205" mass="22322">MTHIIPLHDRHQETLRLLPWYVTGQLDEVERREVEAHLGRCAACQAELDLERQLAAEVAALPMSVEPGWARMRTDLDAQRRFRGAADHVDPPARGVGRRLAYAAVALIVAAGLMLPPSQPARYHTLGAARTSPSGNVIVAFRPETTEADLRRLLISSRARLADGPTAAGAYLLSVPPQARAAALARLRKDSEVLFAEPIDPSPPP</sequence>
<name>A0A328AZ43_9CAUL</name>
<evidence type="ECO:0000313" key="3">
    <source>
        <dbReference type="Proteomes" id="UP000249842"/>
    </source>
</evidence>
<dbReference type="Pfam" id="PF13490">
    <property type="entry name" value="zf-HC2"/>
    <property type="match status" value="1"/>
</dbReference>
<dbReference type="InterPro" id="IPR041916">
    <property type="entry name" value="Anti_sigma_zinc_sf"/>
</dbReference>
<dbReference type="RefSeq" id="WP_111457486.1">
    <property type="nucleotide sequence ID" value="NZ_QFYP01000001.1"/>
</dbReference>
<dbReference type="InterPro" id="IPR027383">
    <property type="entry name" value="Znf_put"/>
</dbReference>
<reference evidence="3" key="1">
    <citation type="submission" date="2018-05" db="EMBL/GenBank/DDBJ databases">
        <authorList>
            <person name="Li X."/>
        </authorList>
    </citation>
    <scope>NUCLEOTIDE SEQUENCE [LARGE SCALE GENOMIC DNA]</scope>
    <source>
        <strain evidence="3">HKS-05</strain>
    </source>
</reference>
<proteinExistence type="predicted"/>
<dbReference type="AlphaFoldDB" id="A0A328AZ43"/>